<dbReference type="SMART" id="SM00382">
    <property type="entry name" value="AAA"/>
    <property type="match status" value="1"/>
</dbReference>
<evidence type="ECO:0000256" key="3">
    <source>
        <dbReference type="ARBA" id="ARBA00022475"/>
    </source>
</evidence>
<keyword evidence="5" id="KW-0547">Nucleotide-binding</keyword>
<dbReference type="AlphaFoldDB" id="A0A833JBD4"/>
<dbReference type="PANTHER" id="PTHR24221:SF654">
    <property type="entry name" value="ATP-BINDING CASSETTE SUB-FAMILY B MEMBER 6"/>
    <property type="match status" value="1"/>
</dbReference>
<dbReference type="InterPro" id="IPR027417">
    <property type="entry name" value="P-loop_NTPase"/>
</dbReference>
<keyword evidence="8 9" id="KW-0472">Membrane</keyword>
<dbReference type="PANTHER" id="PTHR24221">
    <property type="entry name" value="ATP-BINDING CASSETTE SUB-FAMILY B"/>
    <property type="match status" value="1"/>
</dbReference>
<evidence type="ECO:0000256" key="2">
    <source>
        <dbReference type="ARBA" id="ARBA00022448"/>
    </source>
</evidence>
<feature type="transmembrane region" description="Helical" evidence="9">
    <location>
        <begin position="184"/>
        <end position="204"/>
    </location>
</feature>
<proteinExistence type="predicted"/>
<dbReference type="EMBL" id="WFLN01000010">
    <property type="protein sequence ID" value="KAB8028010.1"/>
    <property type="molecule type" value="Genomic_DNA"/>
</dbReference>
<dbReference type="GO" id="GO:0034040">
    <property type="term" value="F:ATPase-coupled lipid transmembrane transporter activity"/>
    <property type="evidence" value="ECO:0007669"/>
    <property type="project" value="TreeGrafter"/>
</dbReference>
<dbReference type="SUPFAM" id="SSF90123">
    <property type="entry name" value="ABC transporter transmembrane region"/>
    <property type="match status" value="1"/>
</dbReference>
<evidence type="ECO:0000256" key="8">
    <source>
        <dbReference type="ARBA" id="ARBA00023136"/>
    </source>
</evidence>
<keyword evidence="3" id="KW-1003">Cell membrane</keyword>
<evidence type="ECO:0000256" key="6">
    <source>
        <dbReference type="ARBA" id="ARBA00022840"/>
    </source>
</evidence>
<evidence type="ECO:0000256" key="9">
    <source>
        <dbReference type="SAM" id="Phobius"/>
    </source>
</evidence>
<comment type="subcellular location">
    <subcellularLocation>
        <location evidence="1">Cell membrane</location>
        <topology evidence="1">Multi-pass membrane protein</topology>
    </subcellularLocation>
</comment>
<dbReference type="PROSITE" id="PS00211">
    <property type="entry name" value="ABC_TRANSPORTER_1"/>
    <property type="match status" value="1"/>
</dbReference>
<dbReference type="InterPro" id="IPR039421">
    <property type="entry name" value="Type_1_exporter"/>
</dbReference>
<dbReference type="InterPro" id="IPR017871">
    <property type="entry name" value="ABC_transporter-like_CS"/>
</dbReference>
<dbReference type="InterPro" id="IPR036640">
    <property type="entry name" value="ABC1_TM_sf"/>
</dbReference>
<dbReference type="GO" id="GO:0016887">
    <property type="term" value="F:ATP hydrolysis activity"/>
    <property type="evidence" value="ECO:0007669"/>
    <property type="project" value="InterPro"/>
</dbReference>
<reference evidence="12 13" key="1">
    <citation type="submission" date="2019-10" db="EMBL/GenBank/DDBJ databases">
        <title>New genus of Silvanigrellaceae.</title>
        <authorList>
            <person name="Pitt A."/>
            <person name="Hahn M.W."/>
        </authorList>
    </citation>
    <scope>NUCLEOTIDE SEQUENCE [LARGE SCALE GENOMIC DNA]</scope>
    <source>
        <strain evidence="12 13">33A1-SZDP</strain>
    </source>
</reference>
<dbReference type="Pfam" id="PF00005">
    <property type="entry name" value="ABC_tran"/>
    <property type="match status" value="1"/>
</dbReference>
<evidence type="ECO:0000259" key="10">
    <source>
        <dbReference type="PROSITE" id="PS50893"/>
    </source>
</evidence>
<keyword evidence="13" id="KW-1185">Reference proteome</keyword>
<gene>
    <name evidence="12" type="ORF">GCL57_13225</name>
</gene>
<evidence type="ECO:0000313" key="13">
    <source>
        <dbReference type="Proteomes" id="UP000442694"/>
    </source>
</evidence>
<dbReference type="Proteomes" id="UP000442694">
    <property type="component" value="Unassembled WGS sequence"/>
</dbReference>
<evidence type="ECO:0000256" key="4">
    <source>
        <dbReference type="ARBA" id="ARBA00022692"/>
    </source>
</evidence>
<dbReference type="SUPFAM" id="SSF52540">
    <property type="entry name" value="P-loop containing nucleoside triphosphate hydrolases"/>
    <property type="match status" value="1"/>
</dbReference>
<feature type="transmembrane region" description="Helical" evidence="9">
    <location>
        <begin position="28"/>
        <end position="57"/>
    </location>
</feature>
<evidence type="ECO:0000313" key="12">
    <source>
        <dbReference type="EMBL" id="KAB8028010.1"/>
    </source>
</evidence>
<protein>
    <submittedName>
        <fullName evidence="12">ATP-binding cassette domain-containing protein</fullName>
    </submittedName>
</protein>
<feature type="transmembrane region" description="Helical" evidence="9">
    <location>
        <begin position="156"/>
        <end position="178"/>
    </location>
</feature>
<feature type="transmembrane region" description="Helical" evidence="9">
    <location>
        <begin position="267"/>
        <end position="288"/>
    </location>
</feature>
<accession>A0A833JBD4</accession>
<evidence type="ECO:0000259" key="11">
    <source>
        <dbReference type="PROSITE" id="PS50929"/>
    </source>
</evidence>
<dbReference type="FunFam" id="3.40.50.300:FF:000299">
    <property type="entry name" value="ABC transporter ATP-binding protein/permease"/>
    <property type="match status" value="1"/>
</dbReference>
<dbReference type="InterPro" id="IPR003439">
    <property type="entry name" value="ABC_transporter-like_ATP-bd"/>
</dbReference>
<sequence>MLITVIPSNISALKKIRSILTREEKLKWLIIVAFTVCLSILEVITASVIVLFAQVLILPEKGQYYLSKIGLHDQISQSQSILYIAILCGLTYFIKNFFAAIDAFHLNFSIQEMNYNFKNKMLHRYAQSDYASYISKNSMHGYNVVSGDVELMFNNAMLAIATLLSEGMISSFLIAMVIYMNPPLAIIIFGFGVCVWLSLSKGLLPQFYRWGKRTQESALYSSQNLLQFFHAFKEIALLGKRDSFVDAYKFYSKNQSKLRAVQSTTNALPRMIIEVIFVGLFVFSIVFLCMRNENSNQLIGVLGGYLYAGFRIMPGLNRIINQLNVFKSSIPSIERVYSEYNTVVSKESYLDIKDFSFNESISLNNLFYSYPNTKKNALININLIINKGDCIGIIGETGSGKSTLSDIILGFLKPTDGIILIDKKYPVTSLQWHNIIGYVPQSIYLIDDSIEANIAFGETSEKINSSNLSEAIKASQLSKFIDNLPNGIKTFVGERGVRLSGGERQRIAIARALYRNPEVLIFDEATSALDNETEAKLIETIHNVSKNRTVIMIAHRLTTLKNCDRVIVLKSGIIENELSYKELIHQAVI</sequence>
<keyword evidence="4 9" id="KW-0812">Transmembrane</keyword>
<feature type="transmembrane region" description="Helical" evidence="9">
    <location>
        <begin position="81"/>
        <end position="104"/>
    </location>
</feature>
<feature type="domain" description="ABC transmembrane type-1" evidence="11">
    <location>
        <begin position="29"/>
        <end position="328"/>
    </location>
</feature>
<evidence type="ECO:0000256" key="1">
    <source>
        <dbReference type="ARBA" id="ARBA00004651"/>
    </source>
</evidence>
<dbReference type="RefSeq" id="WP_152213832.1">
    <property type="nucleotide sequence ID" value="NZ_WFLN01000010.1"/>
</dbReference>
<dbReference type="Gene3D" id="3.40.50.300">
    <property type="entry name" value="P-loop containing nucleotide triphosphate hydrolases"/>
    <property type="match status" value="1"/>
</dbReference>
<keyword evidence="7 9" id="KW-1133">Transmembrane helix</keyword>
<dbReference type="Gene3D" id="1.20.1560.10">
    <property type="entry name" value="ABC transporter type 1, transmembrane domain"/>
    <property type="match status" value="1"/>
</dbReference>
<feature type="domain" description="ABC transporter" evidence="10">
    <location>
        <begin position="361"/>
        <end position="589"/>
    </location>
</feature>
<comment type="caution">
    <text evidence="12">The sequence shown here is derived from an EMBL/GenBank/DDBJ whole genome shotgun (WGS) entry which is preliminary data.</text>
</comment>
<dbReference type="InterPro" id="IPR003593">
    <property type="entry name" value="AAA+_ATPase"/>
</dbReference>
<dbReference type="PROSITE" id="PS50893">
    <property type="entry name" value="ABC_TRANSPORTER_2"/>
    <property type="match status" value="1"/>
</dbReference>
<evidence type="ECO:0000256" key="5">
    <source>
        <dbReference type="ARBA" id="ARBA00022741"/>
    </source>
</evidence>
<dbReference type="PROSITE" id="PS50929">
    <property type="entry name" value="ABC_TM1F"/>
    <property type="match status" value="1"/>
</dbReference>
<evidence type="ECO:0000256" key="7">
    <source>
        <dbReference type="ARBA" id="ARBA00022989"/>
    </source>
</evidence>
<dbReference type="GO" id="GO:0005886">
    <property type="term" value="C:plasma membrane"/>
    <property type="evidence" value="ECO:0007669"/>
    <property type="project" value="UniProtKB-SubCell"/>
</dbReference>
<keyword evidence="2" id="KW-0813">Transport</keyword>
<name>A0A833JBD4_9BACT</name>
<organism evidence="12 13">
    <name type="scientific">Fluviispira multicolorata</name>
    <dbReference type="NCBI Taxonomy" id="2654512"/>
    <lineage>
        <taxon>Bacteria</taxon>
        <taxon>Pseudomonadati</taxon>
        <taxon>Bdellovibrionota</taxon>
        <taxon>Oligoflexia</taxon>
        <taxon>Silvanigrellales</taxon>
        <taxon>Silvanigrellaceae</taxon>
        <taxon>Fluviispira</taxon>
    </lineage>
</organism>
<dbReference type="InterPro" id="IPR011527">
    <property type="entry name" value="ABC1_TM_dom"/>
</dbReference>
<keyword evidence="6 12" id="KW-0067">ATP-binding</keyword>
<dbReference type="GO" id="GO:0005524">
    <property type="term" value="F:ATP binding"/>
    <property type="evidence" value="ECO:0007669"/>
    <property type="project" value="UniProtKB-KW"/>
</dbReference>
<dbReference type="GO" id="GO:0140359">
    <property type="term" value="F:ABC-type transporter activity"/>
    <property type="evidence" value="ECO:0007669"/>
    <property type="project" value="InterPro"/>
</dbReference>